<gene>
    <name evidence="4" type="ORF">V7S43_013291</name>
</gene>
<dbReference type="InterPro" id="IPR018247">
    <property type="entry name" value="EF_Hand_1_Ca_BS"/>
</dbReference>
<proteinExistence type="predicted"/>
<dbReference type="PROSITE" id="PS50222">
    <property type="entry name" value="EF_HAND_2"/>
    <property type="match status" value="2"/>
</dbReference>
<dbReference type="Proteomes" id="UP001632037">
    <property type="component" value="Unassembled WGS sequence"/>
</dbReference>
<comment type="caution">
    <text evidence="4">The sequence shown here is derived from an EMBL/GenBank/DDBJ whole genome shotgun (WGS) entry which is preliminary data.</text>
</comment>
<dbReference type="Pfam" id="PF13499">
    <property type="entry name" value="EF-hand_7"/>
    <property type="match status" value="1"/>
</dbReference>
<feature type="compositionally biased region" description="Basic residues" evidence="2">
    <location>
        <begin position="360"/>
        <end position="372"/>
    </location>
</feature>
<reference evidence="4 5" key="1">
    <citation type="submission" date="2024-09" db="EMBL/GenBank/DDBJ databases">
        <title>Genome sequencing and assembly of Phytophthora oleae, isolate VK10A, causative agent of rot of olive drupes.</title>
        <authorList>
            <person name="Conti Taguali S."/>
            <person name="Riolo M."/>
            <person name="La Spada F."/>
            <person name="Cacciola S.O."/>
            <person name="Dionisio G."/>
        </authorList>
    </citation>
    <scope>NUCLEOTIDE SEQUENCE [LARGE SCALE GENOMIC DNA]</scope>
    <source>
        <strain evidence="4 5">VK10A</strain>
    </source>
</reference>
<dbReference type="AlphaFoldDB" id="A0ABD3F587"/>
<dbReference type="PROSITE" id="PS00018">
    <property type="entry name" value="EF_HAND_1"/>
    <property type="match status" value="1"/>
</dbReference>
<sequence>MNTCVGIQVLLELLEKRYSVETKAGTIVSTGEKQQLWSMLLYFDSRVVTSRILDFNFLDTAVFSRLLTFDVNTQSTDSLNQRLEAAMYLEVLVFAASRRGKSVNTHMLFGETCKLLLQHDIIEKEATYVRKATDSSSLSQKHVAVCKRVMQLVCCLCIDFSSQSTSRVFIAQLEAVGIPDWALAFHQAQPTEHETSRSDQLLTRVDLFWKDWQGRGAVENPTRKSEKTLVQAAPRMQRSVFERATNHRMQVKPSVLQLDSDDDEAAAKTKKPMVSNSPVNRRDTAPNPPKLGRVSRARATSKMNASVIETLLSIDTESALHLAKKKQPGQQPKDEIDDDVLDSDAYSALTGGSSEEEIKQKRRAPHKSRARRRQGEEKQSKQLESKTQQNSSRAHGSQGKSSDSENSLSATSRRDRARSKAKSSHKAPSKRSKAAEPPRNQQHEALLGVFRKYDVDGDGVISFIDLRRAMDNQGHRLSDVEIQRWITEKDKGGQGVVSFEDFVVAFQGQLQHT</sequence>
<feature type="compositionally biased region" description="Polar residues" evidence="2">
    <location>
        <begin position="385"/>
        <end position="406"/>
    </location>
</feature>
<dbReference type="SMART" id="SM00054">
    <property type="entry name" value="EFh"/>
    <property type="match status" value="2"/>
</dbReference>
<evidence type="ECO:0000313" key="5">
    <source>
        <dbReference type="Proteomes" id="UP001632037"/>
    </source>
</evidence>
<feature type="domain" description="EF-hand" evidence="3">
    <location>
        <begin position="477"/>
        <end position="512"/>
    </location>
</feature>
<evidence type="ECO:0000313" key="4">
    <source>
        <dbReference type="EMBL" id="KAL3661531.1"/>
    </source>
</evidence>
<feature type="region of interest" description="Disordered" evidence="2">
    <location>
        <begin position="250"/>
        <end position="299"/>
    </location>
</feature>
<dbReference type="EMBL" id="JBIMZQ010000035">
    <property type="protein sequence ID" value="KAL3661531.1"/>
    <property type="molecule type" value="Genomic_DNA"/>
</dbReference>
<feature type="region of interest" description="Disordered" evidence="2">
    <location>
        <begin position="345"/>
        <end position="441"/>
    </location>
</feature>
<dbReference type="Gene3D" id="1.10.238.10">
    <property type="entry name" value="EF-hand"/>
    <property type="match status" value="1"/>
</dbReference>
<keyword evidence="1" id="KW-0106">Calcium</keyword>
<dbReference type="InterPro" id="IPR011992">
    <property type="entry name" value="EF-hand-dom_pair"/>
</dbReference>
<name>A0ABD3F587_9STRA</name>
<dbReference type="InterPro" id="IPR002048">
    <property type="entry name" value="EF_hand_dom"/>
</dbReference>
<feature type="compositionally biased region" description="Basic residues" evidence="2">
    <location>
        <begin position="415"/>
        <end position="432"/>
    </location>
</feature>
<evidence type="ECO:0000256" key="2">
    <source>
        <dbReference type="SAM" id="MobiDB-lite"/>
    </source>
</evidence>
<dbReference type="CDD" id="cd00051">
    <property type="entry name" value="EFh"/>
    <property type="match status" value="1"/>
</dbReference>
<protein>
    <recommendedName>
        <fullName evidence="3">EF-hand domain-containing protein</fullName>
    </recommendedName>
</protein>
<accession>A0ABD3F587</accession>
<evidence type="ECO:0000259" key="3">
    <source>
        <dbReference type="PROSITE" id="PS50222"/>
    </source>
</evidence>
<organism evidence="4 5">
    <name type="scientific">Phytophthora oleae</name>
    <dbReference type="NCBI Taxonomy" id="2107226"/>
    <lineage>
        <taxon>Eukaryota</taxon>
        <taxon>Sar</taxon>
        <taxon>Stramenopiles</taxon>
        <taxon>Oomycota</taxon>
        <taxon>Peronosporomycetes</taxon>
        <taxon>Peronosporales</taxon>
        <taxon>Peronosporaceae</taxon>
        <taxon>Phytophthora</taxon>
    </lineage>
</organism>
<evidence type="ECO:0000256" key="1">
    <source>
        <dbReference type="ARBA" id="ARBA00022837"/>
    </source>
</evidence>
<keyword evidence="5" id="KW-1185">Reference proteome</keyword>
<dbReference type="SUPFAM" id="SSF47473">
    <property type="entry name" value="EF-hand"/>
    <property type="match status" value="1"/>
</dbReference>
<feature type="domain" description="EF-hand" evidence="3">
    <location>
        <begin position="441"/>
        <end position="476"/>
    </location>
</feature>
<feature type="compositionally biased region" description="Basic and acidic residues" evidence="2">
    <location>
        <begin position="373"/>
        <end position="384"/>
    </location>
</feature>